<comment type="caution">
    <text evidence="1">The sequence shown here is derived from an EMBL/GenBank/DDBJ whole genome shotgun (WGS) entry which is preliminary data.</text>
</comment>
<organism evidence="1 2">
    <name type="scientific">Halarcobacter mediterraneus</name>
    <dbReference type="NCBI Taxonomy" id="2023153"/>
    <lineage>
        <taxon>Bacteria</taxon>
        <taxon>Pseudomonadati</taxon>
        <taxon>Campylobacterota</taxon>
        <taxon>Epsilonproteobacteria</taxon>
        <taxon>Campylobacterales</taxon>
        <taxon>Arcobacteraceae</taxon>
        <taxon>Halarcobacter</taxon>
    </lineage>
</organism>
<evidence type="ECO:0000313" key="2">
    <source>
        <dbReference type="Proteomes" id="UP000289718"/>
    </source>
</evidence>
<proteinExistence type="predicted"/>
<sequence length="89" mass="10614">MPTMNLKIDDDFFPHFKAMIDSFIKDKKVEVIDTVKNDYPSSLTINSIEEVQKRVLDAERRINDGNYITQEQYEEKMDDFFQKEFGVNR</sequence>
<gene>
    <name evidence="1" type="ORF">CP965_03400</name>
</gene>
<dbReference type="AlphaFoldDB" id="A0A4Q1B7D5"/>
<protein>
    <submittedName>
        <fullName evidence="1">Uncharacterized protein</fullName>
    </submittedName>
</protein>
<dbReference type="EMBL" id="NXIE01000001">
    <property type="protein sequence ID" value="RXK14509.1"/>
    <property type="molecule type" value="Genomic_DNA"/>
</dbReference>
<dbReference type="Proteomes" id="UP000289718">
    <property type="component" value="Unassembled WGS sequence"/>
</dbReference>
<reference evidence="1 2" key="1">
    <citation type="submission" date="2017-09" db="EMBL/GenBank/DDBJ databases">
        <title>Genomics of the genus Arcobacter.</title>
        <authorList>
            <person name="Perez-Cataluna A."/>
            <person name="Figueras M.J."/>
            <person name="Salas-Masso N."/>
        </authorList>
    </citation>
    <scope>NUCLEOTIDE SEQUENCE [LARGE SCALE GENOMIC DNA]</scope>
    <source>
        <strain evidence="1 2">F156-34</strain>
    </source>
</reference>
<keyword evidence="2" id="KW-1185">Reference proteome</keyword>
<dbReference type="RefSeq" id="WP_129060649.1">
    <property type="nucleotide sequence ID" value="NZ_NXIE01000001.1"/>
</dbReference>
<evidence type="ECO:0000313" key="1">
    <source>
        <dbReference type="EMBL" id="RXK14509.1"/>
    </source>
</evidence>
<name>A0A4Q1B7D5_9BACT</name>
<accession>A0A4Q1B7D5</accession>